<gene>
    <name evidence="1" type="ORF">VMCG_06312</name>
</gene>
<evidence type="ECO:0000313" key="1">
    <source>
        <dbReference type="EMBL" id="ROV99473.1"/>
    </source>
</evidence>
<proteinExistence type="predicted"/>
<dbReference type="Proteomes" id="UP000283895">
    <property type="component" value="Unassembled WGS sequence"/>
</dbReference>
<dbReference type="EMBL" id="LKEA01000023">
    <property type="protein sequence ID" value="ROV99473.1"/>
    <property type="molecule type" value="Genomic_DNA"/>
</dbReference>
<sequence length="59" mass="6280">MLEAQATGVSAFLMRAVRGNALFPRNAGMTGDKQGGWLRDHLQGRARVDPKVTVAATLA</sequence>
<comment type="caution">
    <text evidence="1">The sequence shown here is derived from an EMBL/GenBank/DDBJ whole genome shotgun (WGS) entry which is preliminary data.</text>
</comment>
<keyword evidence="2" id="KW-1185">Reference proteome</keyword>
<evidence type="ECO:0000313" key="2">
    <source>
        <dbReference type="Proteomes" id="UP000283895"/>
    </source>
</evidence>
<protein>
    <submittedName>
        <fullName evidence="1">Uncharacterized protein</fullName>
    </submittedName>
</protein>
<reference evidence="1 2" key="1">
    <citation type="submission" date="2015-09" db="EMBL/GenBank/DDBJ databases">
        <title>Host preference determinants of Valsa canker pathogens revealed by comparative genomics.</title>
        <authorList>
            <person name="Yin Z."/>
            <person name="Huang L."/>
        </authorList>
    </citation>
    <scope>NUCLEOTIDE SEQUENCE [LARGE SCALE GENOMIC DNA]</scope>
    <source>
        <strain evidence="1 2">03-1</strain>
    </source>
</reference>
<name>A0A423W819_9PEZI</name>
<accession>A0A423W819</accession>
<dbReference type="AlphaFoldDB" id="A0A423W819"/>
<organism evidence="1 2">
    <name type="scientific">Cytospora schulzeri</name>
    <dbReference type="NCBI Taxonomy" id="448051"/>
    <lineage>
        <taxon>Eukaryota</taxon>
        <taxon>Fungi</taxon>
        <taxon>Dikarya</taxon>
        <taxon>Ascomycota</taxon>
        <taxon>Pezizomycotina</taxon>
        <taxon>Sordariomycetes</taxon>
        <taxon>Sordariomycetidae</taxon>
        <taxon>Diaporthales</taxon>
        <taxon>Cytosporaceae</taxon>
        <taxon>Cytospora</taxon>
    </lineage>
</organism>